<dbReference type="InterPro" id="IPR036182">
    <property type="entry name" value="PCuAC_sf"/>
</dbReference>
<feature type="chain" id="PRO_5020831149" evidence="1">
    <location>
        <begin position="20"/>
        <end position="169"/>
    </location>
</feature>
<dbReference type="RefSeq" id="WP_128955634.1">
    <property type="nucleotide sequence ID" value="NZ_RKMK01000005.1"/>
</dbReference>
<dbReference type="InterPro" id="IPR058248">
    <property type="entry name" value="Lxx211020-like"/>
</dbReference>
<evidence type="ECO:0000313" key="2">
    <source>
        <dbReference type="EMBL" id="RXH00939.1"/>
    </source>
</evidence>
<dbReference type="EMBL" id="RKMK01000005">
    <property type="protein sequence ID" value="RXH00939.1"/>
    <property type="molecule type" value="Genomic_DNA"/>
</dbReference>
<accession>A0A4Q0QUX9</accession>
<dbReference type="Gene3D" id="2.60.40.1890">
    <property type="entry name" value="PCu(A)C copper chaperone"/>
    <property type="match status" value="1"/>
</dbReference>
<dbReference type="Pfam" id="PF04314">
    <property type="entry name" value="PCuAC"/>
    <property type="match status" value="1"/>
</dbReference>
<reference evidence="2 3" key="1">
    <citation type="submission" date="2018-11" db="EMBL/GenBank/DDBJ databases">
        <title>Bradyrhizobium sp. nov., isolated from effective nodules of peanut in China.</title>
        <authorList>
            <person name="Li Y."/>
        </authorList>
    </citation>
    <scope>NUCLEOTIDE SEQUENCE [LARGE SCALE GENOMIC DNA]</scope>
    <source>
        <strain evidence="2 3">CCBAU 51770</strain>
    </source>
</reference>
<keyword evidence="1" id="KW-0732">Signal</keyword>
<dbReference type="Proteomes" id="UP000290174">
    <property type="component" value="Unassembled WGS sequence"/>
</dbReference>
<dbReference type="InterPro" id="IPR007410">
    <property type="entry name" value="LpqE-like"/>
</dbReference>
<dbReference type="PANTHER" id="PTHR36302">
    <property type="entry name" value="BLR7088 PROTEIN"/>
    <property type="match status" value="1"/>
</dbReference>
<dbReference type="PANTHER" id="PTHR36302:SF1">
    <property type="entry name" value="COPPER CHAPERONE PCU(A)C"/>
    <property type="match status" value="1"/>
</dbReference>
<name>A0A4Q0QUX9_9BRAD</name>
<organism evidence="2 3">
    <name type="scientific">Bradyrhizobium zhanjiangense</name>
    <dbReference type="NCBI Taxonomy" id="1325107"/>
    <lineage>
        <taxon>Bacteria</taxon>
        <taxon>Pseudomonadati</taxon>
        <taxon>Pseudomonadota</taxon>
        <taxon>Alphaproteobacteria</taxon>
        <taxon>Hyphomicrobiales</taxon>
        <taxon>Nitrobacteraceae</taxon>
        <taxon>Bradyrhizobium</taxon>
    </lineage>
</organism>
<proteinExistence type="predicted"/>
<comment type="caution">
    <text evidence="2">The sequence shown here is derived from an EMBL/GenBank/DDBJ whole genome shotgun (WGS) entry which is preliminary data.</text>
</comment>
<gene>
    <name evidence="2" type="ORF">EAS61_07785</name>
</gene>
<evidence type="ECO:0000256" key="1">
    <source>
        <dbReference type="SAM" id="SignalP"/>
    </source>
</evidence>
<dbReference type="AlphaFoldDB" id="A0A4Q0QUX9"/>
<feature type="signal peptide" evidence="1">
    <location>
        <begin position="1"/>
        <end position="19"/>
    </location>
</feature>
<sequence length="169" mass="18121">MKRPFKLILSIALALIAGAQVNGQTSSASSVVVERPWARATPGGAKTGAAYLTLINNGEARDQLLGATTPVADKVQFHSTTEENGMSRMREMPVVDLVPHAKTTFDPGGMHIMLVDLKQPLKEGQTFSLSLTFAKAGKVDVTVPVAKVGAMRPSDMAPMMHHHDDTMKE</sequence>
<protein>
    <submittedName>
        <fullName evidence="2">Copper chaperone PCu(A)C</fullName>
    </submittedName>
</protein>
<evidence type="ECO:0000313" key="3">
    <source>
        <dbReference type="Proteomes" id="UP000290174"/>
    </source>
</evidence>
<dbReference type="SUPFAM" id="SSF110087">
    <property type="entry name" value="DR1885-like metal-binding protein"/>
    <property type="match status" value="1"/>
</dbReference>